<proteinExistence type="predicted"/>
<keyword evidence="4" id="KW-1185">Reference proteome</keyword>
<evidence type="ECO:0000313" key="2">
    <source>
        <dbReference type="EMBL" id="ELT91209.1"/>
    </source>
</evidence>
<dbReference type="OMA" id="SRNHKFT"/>
<accession>R7TBX1</accession>
<dbReference type="STRING" id="283909.R7TBX1"/>
<dbReference type="Gene3D" id="3.10.20.90">
    <property type="entry name" value="Phosphatidylinositol 3-kinase Catalytic Subunit, Chain A, domain 1"/>
    <property type="match status" value="1"/>
</dbReference>
<dbReference type="Pfam" id="PF00240">
    <property type="entry name" value="ubiquitin"/>
    <property type="match status" value="1"/>
</dbReference>
<dbReference type="EMBL" id="KB310616">
    <property type="protein sequence ID" value="ELT91209.1"/>
    <property type="molecule type" value="Genomic_DNA"/>
</dbReference>
<feature type="non-terminal residue" evidence="2">
    <location>
        <position position="1"/>
    </location>
</feature>
<organism evidence="2">
    <name type="scientific">Capitella teleta</name>
    <name type="common">Polychaete worm</name>
    <dbReference type="NCBI Taxonomy" id="283909"/>
    <lineage>
        <taxon>Eukaryota</taxon>
        <taxon>Metazoa</taxon>
        <taxon>Spiralia</taxon>
        <taxon>Lophotrochozoa</taxon>
        <taxon>Annelida</taxon>
        <taxon>Polychaeta</taxon>
        <taxon>Sedentaria</taxon>
        <taxon>Scolecida</taxon>
        <taxon>Capitellidae</taxon>
        <taxon>Capitella</taxon>
    </lineage>
</organism>
<evidence type="ECO:0000259" key="1">
    <source>
        <dbReference type="PROSITE" id="PS50053"/>
    </source>
</evidence>
<reference evidence="4" key="1">
    <citation type="submission" date="2012-12" db="EMBL/GenBank/DDBJ databases">
        <authorList>
            <person name="Hellsten U."/>
            <person name="Grimwood J."/>
            <person name="Chapman J.A."/>
            <person name="Shapiro H."/>
            <person name="Aerts A."/>
            <person name="Otillar R.P."/>
            <person name="Terry A.Y."/>
            <person name="Boore J.L."/>
            <person name="Simakov O."/>
            <person name="Marletaz F."/>
            <person name="Cho S.-J."/>
            <person name="Edsinger-Gonzales E."/>
            <person name="Havlak P."/>
            <person name="Kuo D.-H."/>
            <person name="Larsson T."/>
            <person name="Lv J."/>
            <person name="Arendt D."/>
            <person name="Savage R."/>
            <person name="Osoegawa K."/>
            <person name="de Jong P."/>
            <person name="Lindberg D.R."/>
            <person name="Seaver E.C."/>
            <person name="Weisblat D.A."/>
            <person name="Putnam N.H."/>
            <person name="Grigoriev I.V."/>
            <person name="Rokhsar D.S."/>
        </authorList>
    </citation>
    <scope>NUCLEOTIDE SEQUENCE</scope>
    <source>
        <strain evidence="4">I ESC-2004</strain>
    </source>
</reference>
<dbReference type="PROSITE" id="PS50053">
    <property type="entry name" value="UBIQUITIN_2"/>
    <property type="match status" value="1"/>
</dbReference>
<dbReference type="GO" id="GO:0031593">
    <property type="term" value="F:polyubiquitin modification-dependent protein binding"/>
    <property type="evidence" value="ECO:0007669"/>
    <property type="project" value="TreeGrafter"/>
</dbReference>
<feature type="domain" description="Ubiquitin-like" evidence="1">
    <location>
        <begin position="1"/>
        <end position="48"/>
    </location>
</feature>
<dbReference type="GO" id="GO:0071818">
    <property type="term" value="C:BAT3 complex"/>
    <property type="evidence" value="ECO:0007669"/>
    <property type="project" value="TreeGrafter"/>
</dbReference>
<protein>
    <recommendedName>
        <fullName evidence="1">Ubiquitin-like domain-containing protein</fullName>
    </recommendedName>
</protein>
<name>R7TBX1_CAPTE</name>
<dbReference type="HOGENOM" id="CLU_010412_6_4_1"/>
<dbReference type="Proteomes" id="UP000014760">
    <property type="component" value="Unassembled WGS sequence"/>
</dbReference>
<gene>
    <name evidence="2" type="ORF">CAPTEDRAFT_128415</name>
</gene>
<reference evidence="2 4" key="2">
    <citation type="journal article" date="2013" name="Nature">
        <title>Insights into bilaterian evolution from three spiralian genomes.</title>
        <authorList>
            <person name="Simakov O."/>
            <person name="Marletaz F."/>
            <person name="Cho S.J."/>
            <person name="Edsinger-Gonzales E."/>
            <person name="Havlak P."/>
            <person name="Hellsten U."/>
            <person name="Kuo D.H."/>
            <person name="Larsson T."/>
            <person name="Lv J."/>
            <person name="Arendt D."/>
            <person name="Savage R."/>
            <person name="Osoegawa K."/>
            <person name="de Jong P."/>
            <person name="Grimwood J."/>
            <person name="Chapman J.A."/>
            <person name="Shapiro H."/>
            <person name="Aerts A."/>
            <person name="Otillar R.P."/>
            <person name="Terry A.Y."/>
            <person name="Boore J.L."/>
            <person name="Grigoriev I.V."/>
            <person name="Lindberg D.R."/>
            <person name="Seaver E.C."/>
            <person name="Weisblat D.A."/>
            <person name="Putnam N.H."/>
            <person name="Rokhsar D.S."/>
        </authorList>
    </citation>
    <scope>NUCLEOTIDE SEQUENCE</scope>
    <source>
        <strain evidence="2 4">I ESC-2004</strain>
    </source>
</reference>
<dbReference type="AlphaFoldDB" id="R7TBX1"/>
<dbReference type="GO" id="GO:0036503">
    <property type="term" value="P:ERAD pathway"/>
    <property type="evidence" value="ECO:0007669"/>
    <property type="project" value="TreeGrafter"/>
</dbReference>
<dbReference type="OrthoDB" id="1885901at2759"/>
<dbReference type="InterPro" id="IPR000626">
    <property type="entry name" value="Ubiquitin-like_dom"/>
</dbReference>
<dbReference type="GO" id="GO:0051787">
    <property type="term" value="F:misfolded protein binding"/>
    <property type="evidence" value="ECO:0007669"/>
    <property type="project" value="TreeGrafter"/>
</dbReference>
<reference evidence="3" key="3">
    <citation type="submission" date="2015-06" db="UniProtKB">
        <authorList>
            <consortium name="EnsemblMetazoa"/>
        </authorList>
    </citation>
    <scope>IDENTIFICATION</scope>
</reference>
<dbReference type="PANTHER" id="PTHR15204:SF0">
    <property type="entry name" value="LARGE PROLINE-RICH PROTEIN BAG6"/>
    <property type="match status" value="1"/>
</dbReference>
<dbReference type="EMBL" id="AMQN01002985">
    <property type="status" value="NOT_ANNOTATED_CDS"/>
    <property type="molecule type" value="Genomic_DNA"/>
</dbReference>
<dbReference type="EnsemblMetazoa" id="CapteT128415">
    <property type="protein sequence ID" value="CapteP128415"/>
    <property type="gene ID" value="CapteG128415"/>
</dbReference>
<feature type="non-terminal residue" evidence="2">
    <location>
        <position position="60"/>
    </location>
</feature>
<dbReference type="PANTHER" id="PTHR15204">
    <property type="entry name" value="LARGE PROLINE-RICH PROTEIN BAG6"/>
    <property type="match status" value="1"/>
</dbReference>
<sequence length="60" mass="6742">FTSNLQITVGQFKQKIAGSVSIEAESQRLIFIGRVLQDEKKLNDYDINGKTMHLVARPPP</sequence>
<evidence type="ECO:0000313" key="4">
    <source>
        <dbReference type="Proteomes" id="UP000014760"/>
    </source>
</evidence>
<dbReference type="SUPFAM" id="SSF54236">
    <property type="entry name" value="Ubiquitin-like"/>
    <property type="match status" value="1"/>
</dbReference>
<dbReference type="InterPro" id="IPR029071">
    <property type="entry name" value="Ubiquitin-like_domsf"/>
</dbReference>
<evidence type="ECO:0000313" key="3">
    <source>
        <dbReference type="EnsemblMetazoa" id="CapteP128415"/>
    </source>
</evidence>